<feature type="transmembrane region" description="Helical" evidence="1">
    <location>
        <begin position="141"/>
        <end position="160"/>
    </location>
</feature>
<organism evidence="3 4">
    <name type="scientific">Microterricola viridarii</name>
    <dbReference type="NCBI Taxonomy" id="412690"/>
    <lineage>
        <taxon>Bacteria</taxon>
        <taxon>Bacillati</taxon>
        <taxon>Actinomycetota</taxon>
        <taxon>Actinomycetes</taxon>
        <taxon>Micrococcales</taxon>
        <taxon>Microbacteriaceae</taxon>
        <taxon>Microterricola</taxon>
    </lineage>
</organism>
<reference evidence="4" key="1">
    <citation type="submission" date="2016-10" db="EMBL/GenBank/DDBJ databases">
        <authorList>
            <person name="Varghese N."/>
            <person name="Submissions S."/>
        </authorList>
    </citation>
    <scope>NUCLEOTIDE SEQUENCE [LARGE SCALE GENOMIC DNA]</scope>
    <source>
        <strain evidence="4">DSM 21772</strain>
    </source>
</reference>
<feature type="transmembrane region" description="Helical" evidence="1">
    <location>
        <begin position="240"/>
        <end position="260"/>
    </location>
</feature>
<dbReference type="EMBL" id="LT629742">
    <property type="protein sequence ID" value="SDS50693.1"/>
    <property type="molecule type" value="Genomic_DNA"/>
</dbReference>
<sequence>MSRERAAQRPALLRPAPQRFALRGQPYWLLSGAVMLLAATGILAIAPLLARFEWWWASAAMIGVVGCASAVLRGWRVPPAVVPVLASACMLVVLTLTFGAGTGLLFLLPTPDTFAVFGSLLAEGQLSIQTQAVPAEATPGIVFLLAIGGGILVLLMDALAVAVRLPALAGIPVAVLLMVPTVVLRQPEQLWVLVFAAAAYLLLLRVDVRTRRFEEQARAALEGGSRGGPRVVAATKQPGLGPLGGAVGVGAFGIVAALFLTAATPLVSLGAQLGVGPPSSSLFGGAVNPLIDLGQDLRRPTSVPALSYSSDGNRPVYLKMLTLDSFAGESWVAGHSAFNQSNTVDAFPAPPGLGDQVSTLRVRTSVQIANVRSEWLPVPYPATSIEGLRGQWYWDSSALTVATTHSSIAGQNYVVNALELAPTQEDLAASGGAYPAEIASYVELPGDTPELIRETALAVTAEAGTPYLKAAAIQKFLRGRDFSYSEQSPVESGFDGGGLRAIEQFLIKRSGYCIHFASAMGVMARSLDIPSRISLGYAPGQRSRERLDGEARYDVQSSDLHAWPELYFENVGWVPFEPTPGRGSVPSYSLPSAAVTAPLAPTPGSTGAAAPGRDLRALDEQQQAGSLAQAADARALLSRTLLLSAGLVLLLSLPLLSRTGLRAARRHRARTGGGVQPLWQDLADTLTDCGHPVSDTETPRARAAQLAGVLGSAERADPAAWRPALDRLLAEVERESYARPGAPEPSGADAAHRARAELHDAALLDSAIRSATPFGRRVRARLLPASLFGRLRGAWGAGAEGAPSNTR</sequence>
<dbReference type="STRING" id="412690.SAMN04489834_1607"/>
<dbReference type="Pfam" id="PF01841">
    <property type="entry name" value="Transglut_core"/>
    <property type="match status" value="1"/>
</dbReference>
<dbReference type="InterPro" id="IPR002931">
    <property type="entry name" value="Transglutaminase-like"/>
</dbReference>
<feature type="transmembrane region" description="Helical" evidence="1">
    <location>
        <begin position="54"/>
        <end position="72"/>
    </location>
</feature>
<gene>
    <name evidence="3" type="ORF">SAMN04489834_1607</name>
</gene>
<dbReference type="Proteomes" id="UP000181956">
    <property type="component" value="Chromosome I"/>
</dbReference>
<feature type="transmembrane region" description="Helical" evidence="1">
    <location>
        <begin position="27"/>
        <end position="48"/>
    </location>
</feature>
<dbReference type="OrthoDB" id="9804023at2"/>
<dbReference type="Gene3D" id="3.10.620.30">
    <property type="match status" value="1"/>
</dbReference>
<feature type="transmembrane region" description="Helical" evidence="1">
    <location>
        <begin position="167"/>
        <end position="184"/>
    </location>
</feature>
<evidence type="ECO:0000259" key="2">
    <source>
        <dbReference type="SMART" id="SM00460"/>
    </source>
</evidence>
<accession>A0A1H1SS58</accession>
<keyword evidence="1" id="KW-0472">Membrane</keyword>
<dbReference type="SUPFAM" id="SSF54001">
    <property type="entry name" value="Cysteine proteinases"/>
    <property type="match status" value="1"/>
</dbReference>
<evidence type="ECO:0000256" key="1">
    <source>
        <dbReference type="SAM" id="Phobius"/>
    </source>
</evidence>
<keyword evidence="3" id="KW-0378">Hydrolase</keyword>
<protein>
    <submittedName>
        <fullName evidence="3">Transglutaminase-like enzyme, putative cysteine protease</fullName>
    </submittedName>
</protein>
<feature type="transmembrane region" description="Helical" evidence="1">
    <location>
        <begin position="190"/>
        <end position="208"/>
    </location>
</feature>
<dbReference type="SMART" id="SM00460">
    <property type="entry name" value="TGc"/>
    <property type="match status" value="1"/>
</dbReference>
<feature type="domain" description="Transglutaminase-like" evidence="2">
    <location>
        <begin position="505"/>
        <end position="580"/>
    </location>
</feature>
<dbReference type="GO" id="GO:0008233">
    <property type="term" value="F:peptidase activity"/>
    <property type="evidence" value="ECO:0007669"/>
    <property type="project" value="UniProtKB-KW"/>
</dbReference>
<keyword evidence="3" id="KW-0645">Protease</keyword>
<dbReference type="PANTHER" id="PTHR42736">
    <property type="entry name" value="PROTEIN-GLUTAMINE GAMMA-GLUTAMYLTRANSFERASE"/>
    <property type="match status" value="1"/>
</dbReference>
<evidence type="ECO:0000313" key="4">
    <source>
        <dbReference type="Proteomes" id="UP000181956"/>
    </source>
</evidence>
<keyword evidence="1" id="KW-0812">Transmembrane</keyword>
<dbReference type="RefSeq" id="WP_083363568.1">
    <property type="nucleotide sequence ID" value="NZ_LT629742.1"/>
</dbReference>
<keyword evidence="4" id="KW-1185">Reference proteome</keyword>
<evidence type="ECO:0000313" key="3">
    <source>
        <dbReference type="EMBL" id="SDS50693.1"/>
    </source>
</evidence>
<dbReference type="GO" id="GO:0006508">
    <property type="term" value="P:proteolysis"/>
    <property type="evidence" value="ECO:0007669"/>
    <property type="project" value="UniProtKB-KW"/>
</dbReference>
<dbReference type="InterPro" id="IPR038765">
    <property type="entry name" value="Papain-like_cys_pep_sf"/>
</dbReference>
<feature type="transmembrane region" description="Helical" evidence="1">
    <location>
        <begin position="84"/>
        <end position="108"/>
    </location>
</feature>
<keyword evidence="1" id="KW-1133">Transmembrane helix</keyword>
<dbReference type="Pfam" id="PF11992">
    <property type="entry name" value="TgpA_N"/>
    <property type="match status" value="1"/>
</dbReference>
<dbReference type="InterPro" id="IPR052901">
    <property type="entry name" value="Bact_TGase-like"/>
</dbReference>
<name>A0A1H1SS58_9MICO</name>
<proteinExistence type="predicted"/>
<dbReference type="InterPro" id="IPR021878">
    <property type="entry name" value="TgpA_N"/>
</dbReference>
<dbReference type="AlphaFoldDB" id="A0A1H1SS58"/>
<dbReference type="PANTHER" id="PTHR42736:SF1">
    <property type="entry name" value="PROTEIN-GLUTAMINE GAMMA-GLUTAMYLTRANSFERASE"/>
    <property type="match status" value="1"/>
</dbReference>